<protein>
    <submittedName>
        <fullName evidence="1">Uncharacterized protein</fullName>
    </submittedName>
</protein>
<organism evidence="1 2">
    <name type="scientific">Russula earlei</name>
    <dbReference type="NCBI Taxonomy" id="71964"/>
    <lineage>
        <taxon>Eukaryota</taxon>
        <taxon>Fungi</taxon>
        <taxon>Dikarya</taxon>
        <taxon>Basidiomycota</taxon>
        <taxon>Agaricomycotina</taxon>
        <taxon>Agaricomycetes</taxon>
        <taxon>Russulales</taxon>
        <taxon>Russulaceae</taxon>
        <taxon>Russula</taxon>
    </lineage>
</organism>
<dbReference type="EMBL" id="JAGFNK010000041">
    <property type="protein sequence ID" value="KAI9510484.1"/>
    <property type="molecule type" value="Genomic_DNA"/>
</dbReference>
<evidence type="ECO:0000313" key="2">
    <source>
        <dbReference type="Proteomes" id="UP001207468"/>
    </source>
</evidence>
<dbReference type="Proteomes" id="UP001207468">
    <property type="component" value="Unassembled WGS sequence"/>
</dbReference>
<comment type="caution">
    <text evidence="1">The sequence shown here is derived from an EMBL/GenBank/DDBJ whole genome shotgun (WGS) entry which is preliminary data.</text>
</comment>
<sequence>MIAQAQELWHEETLSTILRTFGNQSPTRGTTPSTRCSPSYHIRTPSPDPIPIPPQLNTPTPQQPISVVLLNKNFAPTTPLERNSPPPAYTTPVTPGSDTPAELQELREGRMEGNLGLDILIPDPGNEDDTIPPRFVLPDLINGFPSVIATYGPGCPTHRISIRARADPYPHPLLTTKDTFLFQEGLRHTKATIDGGPQGGHSPAQGDYEAFQVARWAQKCFIQSFVPITHPGGRGIWDVLARSLPSNSTWTTAYVFQRLIDISALHPAGHKVAIQNLDNEVLDIPESTRTATSTWQPENQQLLSFCVRLHRAFLTPNVTKDSETSISIGINRAAVTTIAWDIQADLSSVTDLSEGTQMLSRGPLGAHSATKTDFEAFQVARWALTCFVQPAVPITHPGGRGTWDARPTPTSEDVGWTNAYVLQRLLEIAALHPATWNVPILGADDELSDAPAATLAAISSWKQGNQRLFSFCFRLYRALKRISDI</sequence>
<reference evidence="1" key="1">
    <citation type="submission" date="2021-03" db="EMBL/GenBank/DDBJ databases">
        <title>Evolutionary priming and transition to the ectomycorrhizal habit in an iconic lineage of mushroom-forming fungi: is preadaptation a requirement?</title>
        <authorList>
            <consortium name="DOE Joint Genome Institute"/>
            <person name="Looney B.P."/>
            <person name="Miyauchi S."/>
            <person name="Morin E."/>
            <person name="Drula E."/>
            <person name="Courty P.E."/>
            <person name="Chicoki N."/>
            <person name="Fauchery L."/>
            <person name="Kohler A."/>
            <person name="Kuo A."/>
            <person name="LaButti K."/>
            <person name="Pangilinan J."/>
            <person name="Lipzen A."/>
            <person name="Riley R."/>
            <person name="Andreopoulos W."/>
            <person name="He G."/>
            <person name="Johnson J."/>
            <person name="Barry K.W."/>
            <person name="Grigoriev I.V."/>
            <person name="Nagy L."/>
            <person name="Hibbett D."/>
            <person name="Henrissat B."/>
            <person name="Matheny P.B."/>
            <person name="Labbe J."/>
            <person name="Martin A.F."/>
        </authorList>
    </citation>
    <scope>NUCLEOTIDE SEQUENCE</scope>
    <source>
        <strain evidence="1">BPL698</strain>
    </source>
</reference>
<accession>A0ACC0UFG6</accession>
<name>A0ACC0UFG6_9AGAM</name>
<evidence type="ECO:0000313" key="1">
    <source>
        <dbReference type="EMBL" id="KAI9510484.1"/>
    </source>
</evidence>
<gene>
    <name evidence="1" type="ORF">F5148DRAFT_569745</name>
</gene>
<keyword evidence="2" id="KW-1185">Reference proteome</keyword>
<proteinExistence type="predicted"/>